<dbReference type="Gene3D" id="3.10.450.50">
    <property type="match status" value="1"/>
</dbReference>
<gene>
    <name evidence="1" type="primary">hpxZ</name>
    <name evidence="1" type="ORF">RXV79_04725</name>
</gene>
<protein>
    <submittedName>
        <fullName evidence="1">Oxalurate catabolism protein HpxZ</fullName>
    </submittedName>
</protein>
<dbReference type="RefSeq" id="WP_316702321.1">
    <property type="nucleotide sequence ID" value="NZ_CP136336.1"/>
</dbReference>
<keyword evidence="2" id="KW-1185">Reference proteome</keyword>
<accession>A0ABZ0CXX3</accession>
<dbReference type="Pfam" id="PF11533">
    <property type="entry name" value="AtzH-like"/>
    <property type="match status" value="1"/>
</dbReference>
<proteinExistence type="predicted"/>
<dbReference type="InterPro" id="IPR032710">
    <property type="entry name" value="NTF2-like_dom_sf"/>
</dbReference>
<sequence length="124" mass="13811">MDINKPDVVAEVTAAFNRYEDALVNNKVEVLDELFWNSPHTLRYGATENLYGYDEIAAFRASRPATGLARTLLRTVITTYGDSFATANVEFQRIGASRPGRQSQTWMKTADGWRVVSAHVSLLG</sequence>
<evidence type="ECO:0000313" key="2">
    <source>
        <dbReference type="Proteomes" id="UP001303946"/>
    </source>
</evidence>
<name>A0ABZ0CXX3_9BURK</name>
<dbReference type="InterPro" id="IPR024507">
    <property type="entry name" value="AtzH-like"/>
</dbReference>
<reference evidence="1 2" key="1">
    <citation type="submission" date="2023-10" db="EMBL/GenBank/DDBJ databases">
        <title>Bacteria for the degradation of biodegradable plastic PBAT(Polybutylene adipate terephthalate).</title>
        <authorList>
            <person name="Weon H.-Y."/>
            <person name="Yeon J."/>
        </authorList>
    </citation>
    <scope>NUCLEOTIDE SEQUENCE [LARGE SCALE GENOMIC DNA]</scope>
    <source>
        <strain evidence="1 2">SBD 7-3</strain>
    </source>
</reference>
<dbReference type="EMBL" id="CP136336">
    <property type="protein sequence ID" value="WOB09366.1"/>
    <property type="molecule type" value="Genomic_DNA"/>
</dbReference>
<dbReference type="Proteomes" id="UP001303946">
    <property type="component" value="Chromosome"/>
</dbReference>
<dbReference type="NCBIfam" id="NF033625">
    <property type="entry name" value="HpxZ"/>
    <property type="match status" value="1"/>
</dbReference>
<evidence type="ECO:0000313" key="1">
    <source>
        <dbReference type="EMBL" id="WOB09366.1"/>
    </source>
</evidence>
<organism evidence="1 2">
    <name type="scientific">Piscinibacter gummiphilus</name>
    <dbReference type="NCBI Taxonomy" id="946333"/>
    <lineage>
        <taxon>Bacteria</taxon>
        <taxon>Pseudomonadati</taxon>
        <taxon>Pseudomonadota</taxon>
        <taxon>Betaproteobacteria</taxon>
        <taxon>Burkholderiales</taxon>
        <taxon>Sphaerotilaceae</taxon>
        <taxon>Piscinibacter</taxon>
    </lineage>
</organism>
<dbReference type="SUPFAM" id="SSF54427">
    <property type="entry name" value="NTF2-like"/>
    <property type="match status" value="1"/>
</dbReference>